<dbReference type="InterPro" id="IPR021254">
    <property type="entry name" value="DUF2806"/>
</dbReference>
<protein>
    <submittedName>
        <fullName evidence="1">TIGR03899 family protein</fullName>
    </submittedName>
</protein>
<accession>A0A4Q7ISV2</accession>
<organism evidence="1 2">
    <name type="scientific">Pseudoalteromonas phenolica</name>
    <dbReference type="NCBI Taxonomy" id="161398"/>
    <lineage>
        <taxon>Bacteria</taxon>
        <taxon>Pseudomonadati</taxon>
        <taxon>Pseudomonadota</taxon>
        <taxon>Gammaproteobacteria</taxon>
        <taxon>Alteromonadales</taxon>
        <taxon>Pseudoalteromonadaceae</taxon>
        <taxon>Pseudoalteromonas</taxon>
    </lineage>
</organism>
<dbReference type="NCBIfam" id="TIGR03899">
    <property type="entry name" value="TIGR03899 family protein"/>
    <property type="match status" value="1"/>
</dbReference>
<evidence type="ECO:0000313" key="1">
    <source>
        <dbReference type="EMBL" id="RZQ54935.1"/>
    </source>
</evidence>
<reference evidence="1 2" key="1">
    <citation type="submission" date="2018-01" db="EMBL/GenBank/DDBJ databases">
        <title>Co-occurrence of chitin degradation, pigmentation and bioactivity in marine Pseudoalteromonas.</title>
        <authorList>
            <person name="Paulsen S."/>
            <person name="Gram L."/>
            <person name="Machado H."/>
        </authorList>
    </citation>
    <scope>NUCLEOTIDE SEQUENCE [LARGE SCALE GENOMIC DNA]</scope>
    <source>
        <strain evidence="1 2">S3898</strain>
    </source>
</reference>
<gene>
    <name evidence="1" type="ORF">C1E23_01220</name>
</gene>
<evidence type="ECO:0000313" key="2">
    <source>
        <dbReference type="Proteomes" id="UP000291338"/>
    </source>
</evidence>
<name>A0A4Q7ISV2_9GAMM</name>
<comment type="caution">
    <text evidence="1">The sequence shown here is derived from an EMBL/GenBank/DDBJ whole genome shotgun (WGS) entry which is preliminary data.</text>
</comment>
<dbReference type="Proteomes" id="UP000291338">
    <property type="component" value="Unassembled WGS sequence"/>
</dbReference>
<sequence>MSVKQANSQSKLASLIEEKLGYPLVKKAKVNHSLDQTDYSAQGKRTIEYSVQSNDSILKRALKRQQLQKIQRQNNLETIMAGALSLCPDVVSKGRPDPDWLEHFIRLAEDISNHAMQTLWAKILVGETISSGTFSIKSLQALKQMTQKEANALQRCAPLCGFVEQEGSYLIILGYYKKPSFFDLLRKGNKESINLALAGLSFPNILTLMDIGLLYRKEIESLSLKQGQSFNLSFQSKKLTLTAKSNELVLSYYKLTQTGEELKRLITAPVNKQYKQLLEQAMQDEFTCEWH</sequence>
<dbReference type="AlphaFoldDB" id="A0A4Q7ISV2"/>
<proteinExistence type="predicted"/>
<dbReference type="EMBL" id="PPSX01000005">
    <property type="protein sequence ID" value="RZQ54935.1"/>
    <property type="molecule type" value="Genomic_DNA"/>
</dbReference>
<dbReference type="RefSeq" id="WP_130253826.1">
    <property type="nucleotide sequence ID" value="NZ_PPSX01000005.1"/>
</dbReference>
<dbReference type="Pfam" id="PF10987">
    <property type="entry name" value="DUF2806"/>
    <property type="match status" value="1"/>
</dbReference>